<evidence type="ECO:0000313" key="3">
    <source>
        <dbReference type="EMBL" id="MDT7827066.1"/>
    </source>
</evidence>
<name>A0ABU3L031_9FLAO</name>
<comment type="caution">
    <text evidence="3">The sequence shown here is derived from an EMBL/GenBank/DDBJ whole genome shotgun (WGS) entry which is preliminary data.</text>
</comment>
<proteinExistence type="predicted"/>
<dbReference type="Pfam" id="PF16118">
    <property type="entry name" value="DUF4834"/>
    <property type="match status" value="1"/>
</dbReference>
<accession>A0ABU3L031</accession>
<evidence type="ECO:0000256" key="2">
    <source>
        <dbReference type="SAM" id="Phobius"/>
    </source>
</evidence>
<reference evidence="3 4" key="1">
    <citation type="submission" date="2023-09" db="EMBL/GenBank/DDBJ databases">
        <title>Novel taxa isolated from Blanes Bay.</title>
        <authorList>
            <person name="Rey-Velasco X."/>
            <person name="Lucena T."/>
        </authorList>
    </citation>
    <scope>NUCLEOTIDE SEQUENCE [LARGE SCALE GENOMIC DNA]</scope>
    <source>
        <strain evidence="3 4">S334</strain>
    </source>
</reference>
<keyword evidence="4" id="KW-1185">Reference proteome</keyword>
<evidence type="ECO:0000256" key="1">
    <source>
        <dbReference type="SAM" id="MobiDB-lite"/>
    </source>
</evidence>
<gene>
    <name evidence="3" type="ORF">RQM65_00120</name>
</gene>
<sequence>MVFLKTILVILLIYYGLKILVKMFAPKIFGYAAKKTEQHFREKFGDFAQQNPHTEERVGDVIIDKKSRSKKTSKNDSSDQVGDYIDFEEID</sequence>
<organism evidence="3 4">
    <name type="scientific">Pricia mediterranea</name>
    <dbReference type="NCBI Taxonomy" id="3076079"/>
    <lineage>
        <taxon>Bacteria</taxon>
        <taxon>Pseudomonadati</taxon>
        <taxon>Bacteroidota</taxon>
        <taxon>Flavobacteriia</taxon>
        <taxon>Flavobacteriales</taxon>
        <taxon>Flavobacteriaceae</taxon>
        <taxon>Pricia</taxon>
    </lineage>
</organism>
<dbReference type="InterPro" id="IPR032272">
    <property type="entry name" value="DUF4834"/>
</dbReference>
<feature type="region of interest" description="Disordered" evidence="1">
    <location>
        <begin position="66"/>
        <end position="91"/>
    </location>
</feature>
<dbReference type="EMBL" id="JAVTTP010000001">
    <property type="protein sequence ID" value="MDT7827066.1"/>
    <property type="molecule type" value="Genomic_DNA"/>
</dbReference>
<evidence type="ECO:0000313" key="4">
    <source>
        <dbReference type="Proteomes" id="UP001250656"/>
    </source>
</evidence>
<keyword evidence="2" id="KW-0472">Membrane</keyword>
<dbReference type="Proteomes" id="UP001250656">
    <property type="component" value="Unassembled WGS sequence"/>
</dbReference>
<keyword evidence="2" id="KW-0812">Transmembrane</keyword>
<keyword evidence="2" id="KW-1133">Transmembrane helix</keyword>
<feature type="transmembrane region" description="Helical" evidence="2">
    <location>
        <begin position="6"/>
        <end position="25"/>
    </location>
</feature>
<dbReference type="RefSeq" id="WP_314011847.1">
    <property type="nucleotide sequence ID" value="NZ_JAVTTP010000001.1"/>
</dbReference>
<protein>
    <submittedName>
        <fullName evidence="3">DUF4834 family protein</fullName>
    </submittedName>
</protein>